<dbReference type="AlphaFoldDB" id="A0A1B7P6H1"/>
<organism evidence="3 4">
    <name type="scientific">Emergomyces africanus</name>
    <dbReference type="NCBI Taxonomy" id="1955775"/>
    <lineage>
        <taxon>Eukaryota</taxon>
        <taxon>Fungi</taxon>
        <taxon>Dikarya</taxon>
        <taxon>Ascomycota</taxon>
        <taxon>Pezizomycotina</taxon>
        <taxon>Eurotiomycetes</taxon>
        <taxon>Eurotiomycetidae</taxon>
        <taxon>Onygenales</taxon>
        <taxon>Ajellomycetaceae</taxon>
        <taxon>Emergomyces</taxon>
    </lineage>
</organism>
<keyword evidence="1" id="KW-0175">Coiled coil</keyword>
<evidence type="ECO:0000313" key="4">
    <source>
        <dbReference type="Proteomes" id="UP000091918"/>
    </source>
</evidence>
<accession>A0A1B7P6H1</accession>
<name>A0A1B7P6H1_9EURO</name>
<feature type="coiled-coil region" evidence="1">
    <location>
        <begin position="55"/>
        <end position="89"/>
    </location>
</feature>
<reference evidence="3 4" key="1">
    <citation type="submission" date="2015-07" db="EMBL/GenBank/DDBJ databases">
        <title>Emmonsia species relationships and genome sequence.</title>
        <authorList>
            <person name="Cuomo C.A."/>
            <person name="Schwartz I.S."/>
            <person name="Kenyon C."/>
            <person name="de Hoog G.S."/>
            <person name="Govender N.P."/>
            <person name="Botha A."/>
            <person name="Moreno L."/>
            <person name="de Vries M."/>
            <person name="Munoz J.F."/>
            <person name="Stielow J.B."/>
        </authorList>
    </citation>
    <scope>NUCLEOTIDE SEQUENCE [LARGE SCALE GENOMIC DNA]</scope>
    <source>
        <strain evidence="3 4">CBS 136260</strain>
    </source>
</reference>
<evidence type="ECO:0000256" key="2">
    <source>
        <dbReference type="SAM" id="MobiDB-lite"/>
    </source>
</evidence>
<dbReference type="Proteomes" id="UP000091918">
    <property type="component" value="Unassembled WGS sequence"/>
</dbReference>
<dbReference type="EMBL" id="LGUA01000063">
    <property type="protein sequence ID" value="OAX84603.1"/>
    <property type="molecule type" value="Genomic_DNA"/>
</dbReference>
<comment type="caution">
    <text evidence="3">The sequence shown here is derived from an EMBL/GenBank/DDBJ whole genome shotgun (WGS) entry which is preliminary data.</text>
</comment>
<protein>
    <recommendedName>
        <fullName evidence="5">Atg28p</fullName>
    </recommendedName>
</protein>
<gene>
    <name evidence="3" type="ORF">ACJ72_01030</name>
</gene>
<dbReference type="STRING" id="1658172.A0A1B7P6H1"/>
<sequence length="350" mass="39365">MHTLLSLKEEERRLIDSELKNRRSAVKEVDNFSSKQSGLGKAIAEIQTKEGSLRAENLMREARTLETDIRDLESKLLQMKARHRHILNEVSQIQNSVDAQLSSYKASLALVETEVSRYLRSPPIRPLVPPSGTLPPFYALNPKRRTLEMAKEQWVIEQSELRSKRRKIDIEIEALREGGGVWQKVVSDISSFEKLLRREMQSWQLGSHLLELLNGDSTITHGRTILNELDDTASQLETSLQLAEQKNWNLLICCIGAELEAFQEAKRLLLEAFPMIKDGNISGAGSSNETRELSQSPQEDVSGAASRKNEDSNKLPPPAAENNMAPPTHSPVQSSRSEEDDEPDPAWLLS</sequence>
<feature type="compositionally biased region" description="Polar residues" evidence="2">
    <location>
        <begin position="283"/>
        <end position="299"/>
    </location>
</feature>
<proteinExistence type="predicted"/>
<keyword evidence="4" id="KW-1185">Reference proteome</keyword>
<evidence type="ECO:0000313" key="3">
    <source>
        <dbReference type="EMBL" id="OAX84603.1"/>
    </source>
</evidence>
<feature type="region of interest" description="Disordered" evidence="2">
    <location>
        <begin position="281"/>
        <end position="350"/>
    </location>
</feature>
<evidence type="ECO:0000256" key="1">
    <source>
        <dbReference type="SAM" id="Coils"/>
    </source>
</evidence>
<evidence type="ECO:0008006" key="5">
    <source>
        <dbReference type="Google" id="ProtNLM"/>
    </source>
</evidence>
<dbReference type="OrthoDB" id="5342758at2759"/>